<accession>A0A9P5ZNN8</accession>
<feature type="region of interest" description="Disordered" evidence="1">
    <location>
        <begin position="1"/>
        <end position="26"/>
    </location>
</feature>
<evidence type="ECO:0000313" key="3">
    <source>
        <dbReference type="Proteomes" id="UP000807025"/>
    </source>
</evidence>
<dbReference type="EMBL" id="MU154654">
    <property type="protein sequence ID" value="KAF9489945.1"/>
    <property type="molecule type" value="Genomic_DNA"/>
</dbReference>
<organism evidence="2 3">
    <name type="scientific">Pleurotus eryngii</name>
    <name type="common">Boletus of the steppes</name>
    <dbReference type="NCBI Taxonomy" id="5323"/>
    <lineage>
        <taxon>Eukaryota</taxon>
        <taxon>Fungi</taxon>
        <taxon>Dikarya</taxon>
        <taxon>Basidiomycota</taxon>
        <taxon>Agaricomycotina</taxon>
        <taxon>Agaricomycetes</taxon>
        <taxon>Agaricomycetidae</taxon>
        <taxon>Agaricales</taxon>
        <taxon>Pleurotineae</taxon>
        <taxon>Pleurotaceae</taxon>
        <taxon>Pleurotus</taxon>
    </lineage>
</organism>
<feature type="compositionally biased region" description="Polar residues" evidence="1">
    <location>
        <begin position="101"/>
        <end position="120"/>
    </location>
</feature>
<feature type="region of interest" description="Disordered" evidence="1">
    <location>
        <begin position="176"/>
        <end position="202"/>
    </location>
</feature>
<feature type="region of interest" description="Disordered" evidence="1">
    <location>
        <begin position="75"/>
        <end position="131"/>
    </location>
</feature>
<proteinExistence type="predicted"/>
<evidence type="ECO:0000313" key="2">
    <source>
        <dbReference type="EMBL" id="KAF9489945.1"/>
    </source>
</evidence>
<feature type="compositionally biased region" description="Low complexity" evidence="1">
    <location>
        <begin position="84"/>
        <end position="93"/>
    </location>
</feature>
<name>A0A9P5ZNN8_PLEER</name>
<dbReference type="AlphaFoldDB" id="A0A9P5ZNN8"/>
<protein>
    <submittedName>
        <fullName evidence="2">Uncharacterized protein</fullName>
    </submittedName>
</protein>
<sequence length="294" mass="32694">MASSHYVGVESDDYFSSAREYEDDEEDYLGYMTEEEDYLEDPAEVYVGVERNSNRKTANARKNAIEEVSKALKPVDCSVPYSGPTTRARAPTTPHKPVTRDPSSAITNPHYPNNPPNVISNPQRNPGPPPVLPPIRQQPIVEIPNGIPHDRTLRVIIPAPVAPAPIREIDMADQTHSVPANCKRQRNKELQPRPKPVPHQSELSAQIPEGQVISTILDTHVNLPVQQLLGTSRELTEELFSLMKYCNNKPPEVNELTAEVHSYSMADHNHGPLLRLPLTYNGKAVSAIIDTQSE</sequence>
<dbReference type="Proteomes" id="UP000807025">
    <property type="component" value="Unassembled WGS sequence"/>
</dbReference>
<gene>
    <name evidence="2" type="ORF">BDN71DRAFT_1511689</name>
</gene>
<dbReference type="OrthoDB" id="5535068at2759"/>
<reference evidence="2" key="1">
    <citation type="submission" date="2020-11" db="EMBL/GenBank/DDBJ databases">
        <authorList>
            <consortium name="DOE Joint Genome Institute"/>
            <person name="Ahrendt S."/>
            <person name="Riley R."/>
            <person name="Andreopoulos W."/>
            <person name="Labutti K."/>
            <person name="Pangilinan J."/>
            <person name="Ruiz-Duenas F.J."/>
            <person name="Barrasa J.M."/>
            <person name="Sanchez-Garcia M."/>
            <person name="Camarero S."/>
            <person name="Miyauchi S."/>
            <person name="Serrano A."/>
            <person name="Linde D."/>
            <person name="Babiker R."/>
            <person name="Drula E."/>
            <person name="Ayuso-Fernandez I."/>
            <person name="Pacheco R."/>
            <person name="Padilla G."/>
            <person name="Ferreira P."/>
            <person name="Barriuso J."/>
            <person name="Kellner H."/>
            <person name="Castanera R."/>
            <person name="Alfaro M."/>
            <person name="Ramirez L."/>
            <person name="Pisabarro A.G."/>
            <person name="Kuo A."/>
            <person name="Tritt A."/>
            <person name="Lipzen A."/>
            <person name="He G."/>
            <person name="Yan M."/>
            <person name="Ng V."/>
            <person name="Cullen D."/>
            <person name="Martin F."/>
            <person name="Rosso M.-N."/>
            <person name="Henrissat B."/>
            <person name="Hibbett D."/>
            <person name="Martinez A.T."/>
            <person name="Grigoriev I.V."/>
        </authorList>
    </citation>
    <scope>NUCLEOTIDE SEQUENCE</scope>
    <source>
        <strain evidence="2">ATCC 90797</strain>
    </source>
</reference>
<comment type="caution">
    <text evidence="2">The sequence shown here is derived from an EMBL/GenBank/DDBJ whole genome shotgun (WGS) entry which is preliminary data.</text>
</comment>
<evidence type="ECO:0000256" key="1">
    <source>
        <dbReference type="SAM" id="MobiDB-lite"/>
    </source>
</evidence>
<keyword evidence="3" id="KW-1185">Reference proteome</keyword>